<evidence type="ECO:0000313" key="1">
    <source>
        <dbReference type="EMBL" id="KAG9219081.1"/>
    </source>
</evidence>
<name>A0ACB7IPV1_PLECO</name>
<gene>
    <name evidence="1" type="ORF">CCMSSC00406_0001491</name>
</gene>
<evidence type="ECO:0000313" key="2">
    <source>
        <dbReference type="Proteomes" id="UP000824881"/>
    </source>
</evidence>
<protein>
    <submittedName>
        <fullName evidence="1">Uncharacterized protein</fullName>
    </submittedName>
</protein>
<sequence>MQGTSYLCYPASLGLNFTYNSIMGLPITGQNYNLVSMAFYLGFLVWEFPTVYIAQKMRIAKYLGVNTVAWGVVLMLHSVGTSFGAFFALRFILGMLESCVAPLLILLICMFYKKNEQATRISWFYVMNGLTQIFGGFISYGISFYPGSILAPYQIIYIVLGGLAIMVGISILIWLPDSPVHARMLTAKERIAALERVRDDQGGTENKKIKRDQVVETLLDIRTWLIVLTVMLTSIPNGGISNWIYIATCFGSALSTIYAYNASNTSGHTKKSTINALTMVTFALGNIIGTEIFPPKDAPDYIPGKIAIMTLIVIQLGLSFLIRWINLQLNKNKRARIAELKERYGWTDADVEKERERHAFLDLTDKQNPFFVYTA</sequence>
<dbReference type="EMBL" id="WQMT02000009">
    <property type="protein sequence ID" value="KAG9219081.1"/>
    <property type="molecule type" value="Genomic_DNA"/>
</dbReference>
<dbReference type="Proteomes" id="UP000824881">
    <property type="component" value="Unassembled WGS sequence"/>
</dbReference>
<accession>A0ACB7IPV1</accession>
<reference evidence="1 2" key="1">
    <citation type="journal article" date="2021" name="Appl. Environ. Microbiol.">
        <title>Genetic linkage and physical mapping for an oyster mushroom Pleurotus cornucopiae and QTL analysis for the trait cap color.</title>
        <authorList>
            <person name="Zhang Y."/>
            <person name="Gao W."/>
            <person name="Sonnenberg A."/>
            <person name="Chen Q."/>
            <person name="Zhang J."/>
            <person name="Huang C."/>
        </authorList>
    </citation>
    <scope>NUCLEOTIDE SEQUENCE [LARGE SCALE GENOMIC DNA]</scope>
    <source>
        <strain evidence="1">CCMSSC00406</strain>
    </source>
</reference>
<comment type="caution">
    <text evidence="1">The sequence shown here is derived from an EMBL/GenBank/DDBJ whole genome shotgun (WGS) entry which is preliminary data.</text>
</comment>
<proteinExistence type="predicted"/>
<keyword evidence="2" id="KW-1185">Reference proteome</keyword>
<organism evidence="1 2">
    <name type="scientific">Pleurotus cornucopiae</name>
    <name type="common">Cornucopia mushroom</name>
    <dbReference type="NCBI Taxonomy" id="5321"/>
    <lineage>
        <taxon>Eukaryota</taxon>
        <taxon>Fungi</taxon>
        <taxon>Dikarya</taxon>
        <taxon>Basidiomycota</taxon>
        <taxon>Agaricomycotina</taxon>
        <taxon>Agaricomycetes</taxon>
        <taxon>Agaricomycetidae</taxon>
        <taxon>Agaricales</taxon>
        <taxon>Pleurotineae</taxon>
        <taxon>Pleurotaceae</taxon>
        <taxon>Pleurotus</taxon>
    </lineage>
</organism>